<dbReference type="GO" id="GO:0008253">
    <property type="term" value="F:5'-nucleotidase activity"/>
    <property type="evidence" value="ECO:0007669"/>
    <property type="project" value="InterPro"/>
</dbReference>
<comment type="similarity">
    <text evidence="1">Belongs to the 5'(3')-deoxyribonucleotidase family.</text>
</comment>
<dbReference type="InterPro" id="IPR023214">
    <property type="entry name" value="HAD_sf"/>
</dbReference>
<dbReference type="SUPFAM" id="SSF56784">
    <property type="entry name" value="HAD-like"/>
    <property type="match status" value="1"/>
</dbReference>
<evidence type="ECO:0000313" key="2">
    <source>
        <dbReference type="EMBL" id="SMC75640.1"/>
    </source>
</evidence>
<proteinExistence type="inferred from homology"/>
<dbReference type="STRING" id="1434700.SAMN06296427_10783"/>
<name>A0A1W2BRN6_9FLAO</name>
<dbReference type="AlphaFoldDB" id="A0A1W2BRN6"/>
<organism evidence="2 3">
    <name type="scientific">Moheibacter sediminis</name>
    <dbReference type="NCBI Taxonomy" id="1434700"/>
    <lineage>
        <taxon>Bacteria</taxon>
        <taxon>Pseudomonadati</taxon>
        <taxon>Bacteroidota</taxon>
        <taxon>Flavobacteriia</taxon>
        <taxon>Flavobacteriales</taxon>
        <taxon>Weeksellaceae</taxon>
        <taxon>Moheibacter</taxon>
    </lineage>
</organism>
<sequence length="198" mass="23219">MALFLSQNLSYIWADSDCKFYTSLNLNHYHFESNSILLLLEFIKLMSKKKILYIDLDGVVVDLMLEVERELKADDQNYKGIDELIDNSETVFLNAPPMLHAIEAIEELEKYYDVFILSTAPWGNIHAWSQKRIWVERHLPSLYKKLILTHRKDLLKGDFLIDDRTKNGAAEFSGEHIHIFEPKFPDWDSVLNYLVPKN</sequence>
<dbReference type="PANTHER" id="PTHR16504:SF4">
    <property type="entry name" value="5'(3')-DEOXYRIBONUCLEOTIDASE"/>
    <property type="match status" value="1"/>
</dbReference>
<gene>
    <name evidence="2" type="ORF">SAMN06296427_10783</name>
</gene>
<dbReference type="Gene3D" id="3.40.50.1000">
    <property type="entry name" value="HAD superfamily/HAD-like"/>
    <property type="match status" value="1"/>
</dbReference>
<accession>A0A1W2BRN6</accession>
<dbReference type="GO" id="GO:0009223">
    <property type="term" value="P:pyrimidine deoxyribonucleotide catabolic process"/>
    <property type="evidence" value="ECO:0007669"/>
    <property type="project" value="TreeGrafter"/>
</dbReference>
<dbReference type="Proteomes" id="UP000192393">
    <property type="component" value="Unassembled WGS sequence"/>
</dbReference>
<dbReference type="Pfam" id="PF06941">
    <property type="entry name" value="NT5C"/>
    <property type="match status" value="1"/>
</dbReference>
<evidence type="ECO:0000313" key="3">
    <source>
        <dbReference type="Proteomes" id="UP000192393"/>
    </source>
</evidence>
<dbReference type="InterPro" id="IPR036412">
    <property type="entry name" value="HAD-like_sf"/>
</dbReference>
<protein>
    <submittedName>
        <fullName evidence="2">5'(3')-deoxyribonucleotidase</fullName>
    </submittedName>
</protein>
<evidence type="ECO:0000256" key="1">
    <source>
        <dbReference type="ARBA" id="ARBA00009589"/>
    </source>
</evidence>
<dbReference type="EMBL" id="FWXS01000007">
    <property type="protein sequence ID" value="SMC75640.1"/>
    <property type="molecule type" value="Genomic_DNA"/>
</dbReference>
<dbReference type="PANTHER" id="PTHR16504">
    <property type="entry name" value="5'(3')-DEOXYRIBONUCLEOTIDASE"/>
    <property type="match status" value="1"/>
</dbReference>
<dbReference type="InterPro" id="IPR010708">
    <property type="entry name" value="5'(3')-deoxyribonucleotidase"/>
</dbReference>
<reference evidence="2 3" key="1">
    <citation type="submission" date="2017-04" db="EMBL/GenBank/DDBJ databases">
        <authorList>
            <person name="Afonso C.L."/>
            <person name="Miller P.J."/>
            <person name="Scott M.A."/>
            <person name="Spackman E."/>
            <person name="Goraichik I."/>
            <person name="Dimitrov K.M."/>
            <person name="Suarez D.L."/>
            <person name="Swayne D.E."/>
        </authorList>
    </citation>
    <scope>NUCLEOTIDE SEQUENCE [LARGE SCALE GENOMIC DNA]</scope>
    <source>
        <strain evidence="2 3">CGMCC 1.12708</strain>
    </source>
</reference>
<keyword evidence="3" id="KW-1185">Reference proteome</keyword>